<feature type="domain" description="Peptidase M24" evidence="6">
    <location>
        <begin position="1"/>
        <end position="35"/>
    </location>
</feature>
<evidence type="ECO:0000256" key="4">
    <source>
        <dbReference type="ARBA" id="ARBA00022801"/>
    </source>
</evidence>
<accession>A0AAD4C7C7</accession>
<dbReference type="EMBL" id="WHUW01000002">
    <property type="protein sequence ID" value="KAF8450994.1"/>
    <property type="molecule type" value="Genomic_DNA"/>
</dbReference>
<dbReference type="GO" id="GO:0046872">
    <property type="term" value="F:metal ion binding"/>
    <property type="evidence" value="ECO:0007669"/>
    <property type="project" value="UniProtKB-KW"/>
</dbReference>
<evidence type="ECO:0000259" key="6">
    <source>
        <dbReference type="Pfam" id="PF00557"/>
    </source>
</evidence>
<comment type="cofactor">
    <cofactor evidence="1">
        <name>Mn(2+)</name>
        <dbReference type="ChEBI" id="CHEBI:29035"/>
    </cofactor>
</comment>
<sequence>MVITVEPGIYVPPVPQFPKAFHNMGVRIEDEVLVGKNHPVVLSVAAPKEIVDVEGACQGQLGLGPL</sequence>
<keyword evidence="8" id="KW-1185">Reference proteome</keyword>
<dbReference type="Proteomes" id="UP001194468">
    <property type="component" value="Unassembled WGS sequence"/>
</dbReference>
<comment type="caution">
    <text evidence="7">The sequence shown here is derived from an EMBL/GenBank/DDBJ whole genome shotgun (WGS) entry which is preliminary data.</text>
</comment>
<evidence type="ECO:0000256" key="3">
    <source>
        <dbReference type="ARBA" id="ARBA00022723"/>
    </source>
</evidence>
<dbReference type="GO" id="GO:0005739">
    <property type="term" value="C:mitochondrion"/>
    <property type="evidence" value="ECO:0007669"/>
    <property type="project" value="TreeGrafter"/>
</dbReference>
<evidence type="ECO:0000313" key="7">
    <source>
        <dbReference type="EMBL" id="KAF8450994.1"/>
    </source>
</evidence>
<protein>
    <recommendedName>
        <fullName evidence="6">Peptidase M24 domain-containing protein</fullName>
    </recommendedName>
</protein>
<dbReference type="AlphaFoldDB" id="A0AAD4C7C7"/>
<keyword evidence="4" id="KW-0378">Hydrolase</keyword>
<keyword evidence="5" id="KW-0464">Manganese</keyword>
<dbReference type="SUPFAM" id="SSF55920">
    <property type="entry name" value="Creatinase/aminopeptidase"/>
    <property type="match status" value="1"/>
</dbReference>
<dbReference type="InterPro" id="IPR036005">
    <property type="entry name" value="Creatinase/aminopeptidase-like"/>
</dbReference>
<dbReference type="GO" id="GO:0006508">
    <property type="term" value="P:proteolysis"/>
    <property type="evidence" value="ECO:0007669"/>
    <property type="project" value="TreeGrafter"/>
</dbReference>
<dbReference type="Gene3D" id="3.90.230.10">
    <property type="entry name" value="Creatinase/methionine aminopeptidase superfamily"/>
    <property type="match status" value="1"/>
</dbReference>
<keyword evidence="3" id="KW-0479">Metal-binding</keyword>
<name>A0AAD4C7C7_BOLED</name>
<dbReference type="Pfam" id="PF00557">
    <property type="entry name" value="Peptidase_M24"/>
    <property type="match status" value="1"/>
</dbReference>
<reference evidence="7" key="1">
    <citation type="submission" date="2019-10" db="EMBL/GenBank/DDBJ databases">
        <authorList>
            <consortium name="DOE Joint Genome Institute"/>
            <person name="Kuo A."/>
            <person name="Miyauchi S."/>
            <person name="Kiss E."/>
            <person name="Drula E."/>
            <person name="Kohler A."/>
            <person name="Sanchez-Garcia M."/>
            <person name="Andreopoulos B."/>
            <person name="Barry K.W."/>
            <person name="Bonito G."/>
            <person name="Buee M."/>
            <person name="Carver A."/>
            <person name="Chen C."/>
            <person name="Cichocki N."/>
            <person name="Clum A."/>
            <person name="Culley D."/>
            <person name="Crous P.W."/>
            <person name="Fauchery L."/>
            <person name="Girlanda M."/>
            <person name="Hayes R."/>
            <person name="Keri Z."/>
            <person name="LaButti K."/>
            <person name="Lipzen A."/>
            <person name="Lombard V."/>
            <person name="Magnuson J."/>
            <person name="Maillard F."/>
            <person name="Morin E."/>
            <person name="Murat C."/>
            <person name="Nolan M."/>
            <person name="Ohm R."/>
            <person name="Pangilinan J."/>
            <person name="Pereira M."/>
            <person name="Perotto S."/>
            <person name="Peter M."/>
            <person name="Riley R."/>
            <person name="Sitrit Y."/>
            <person name="Stielow B."/>
            <person name="Szollosi G."/>
            <person name="Zifcakova L."/>
            <person name="Stursova M."/>
            <person name="Spatafora J.W."/>
            <person name="Tedersoo L."/>
            <person name="Vaario L.-M."/>
            <person name="Yamada A."/>
            <person name="Yan M."/>
            <person name="Wang P."/>
            <person name="Xu J."/>
            <person name="Bruns T."/>
            <person name="Baldrian P."/>
            <person name="Vilgalys R."/>
            <person name="Henrissat B."/>
            <person name="Grigoriev I.V."/>
            <person name="Hibbett D."/>
            <person name="Nagy L.G."/>
            <person name="Martin F.M."/>
        </authorList>
    </citation>
    <scope>NUCLEOTIDE SEQUENCE</scope>
    <source>
        <strain evidence="7">BED1</strain>
    </source>
</reference>
<dbReference type="PANTHER" id="PTHR43226:SF4">
    <property type="entry name" value="XAA-PRO AMINOPEPTIDASE 3"/>
    <property type="match status" value="1"/>
</dbReference>
<evidence type="ECO:0000256" key="1">
    <source>
        <dbReference type="ARBA" id="ARBA00001936"/>
    </source>
</evidence>
<dbReference type="InterPro" id="IPR000994">
    <property type="entry name" value="Pept_M24"/>
</dbReference>
<evidence type="ECO:0000256" key="2">
    <source>
        <dbReference type="ARBA" id="ARBA00008766"/>
    </source>
</evidence>
<organism evidence="7 8">
    <name type="scientific">Boletus edulis BED1</name>
    <dbReference type="NCBI Taxonomy" id="1328754"/>
    <lineage>
        <taxon>Eukaryota</taxon>
        <taxon>Fungi</taxon>
        <taxon>Dikarya</taxon>
        <taxon>Basidiomycota</taxon>
        <taxon>Agaricomycotina</taxon>
        <taxon>Agaricomycetes</taxon>
        <taxon>Agaricomycetidae</taxon>
        <taxon>Boletales</taxon>
        <taxon>Boletineae</taxon>
        <taxon>Boletaceae</taxon>
        <taxon>Boletoideae</taxon>
        <taxon>Boletus</taxon>
    </lineage>
</organism>
<gene>
    <name evidence="7" type="ORF">L210DRAFT_3521932</name>
</gene>
<proteinExistence type="inferred from homology"/>
<evidence type="ECO:0000256" key="5">
    <source>
        <dbReference type="ARBA" id="ARBA00023211"/>
    </source>
</evidence>
<comment type="similarity">
    <text evidence="2">Belongs to the peptidase M24B family.</text>
</comment>
<reference evidence="7" key="2">
    <citation type="journal article" date="2020" name="Nat. Commun.">
        <title>Large-scale genome sequencing of mycorrhizal fungi provides insights into the early evolution of symbiotic traits.</title>
        <authorList>
            <person name="Miyauchi S."/>
            <person name="Kiss E."/>
            <person name="Kuo A."/>
            <person name="Drula E."/>
            <person name="Kohler A."/>
            <person name="Sanchez-Garcia M."/>
            <person name="Morin E."/>
            <person name="Andreopoulos B."/>
            <person name="Barry K.W."/>
            <person name="Bonito G."/>
            <person name="Buee M."/>
            <person name="Carver A."/>
            <person name="Chen C."/>
            <person name="Cichocki N."/>
            <person name="Clum A."/>
            <person name="Culley D."/>
            <person name="Crous P.W."/>
            <person name="Fauchery L."/>
            <person name="Girlanda M."/>
            <person name="Hayes R.D."/>
            <person name="Keri Z."/>
            <person name="LaButti K."/>
            <person name="Lipzen A."/>
            <person name="Lombard V."/>
            <person name="Magnuson J."/>
            <person name="Maillard F."/>
            <person name="Murat C."/>
            <person name="Nolan M."/>
            <person name="Ohm R.A."/>
            <person name="Pangilinan J."/>
            <person name="Pereira M.F."/>
            <person name="Perotto S."/>
            <person name="Peter M."/>
            <person name="Pfister S."/>
            <person name="Riley R."/>
            <person name="Sitrit Y."/>
            <person name="Stielow J.B."/>
            <person name="Szollosi G."/>
            <person name="Zifcakova L."/>
            <person name="Stursova M."/>
            <person name="Spatafora J.W."/>
            <person name="Tedersoo L."/>
            <person name="Vaario L.M."/>
            <person name="Yamada A."/>
            <person name="Yan M."/>
            <person name="Wang P."/>
            <person name="Xu J."/>
            <person name="Bruns T."/>
            <person name="Baldrian P."/>
            <person name="Vilgalys R."/>
            <person name="Dunand C."/>
            <person name="Henrissat B."/>
            <person name="Grigoriev I.V."/>
            <person name="Hibbett D."/>
            <person name="Nagy L.G."/>
            <person name="Martin F.M."/>
        </authorList>
    </citation>
    <scope>NUCLEOTIDE SEQUENCE</scope>
    <source>
        <strain evidence="7">BED1</strain>
    </source>
</reference>
<evidence type="ECO:0000313" key="8">
    <source>
        <dbReference type="Proteomes" id="UP001194468"/>
    </source>
</evidence>
<dbReference type="GO" id="GO:0004177">
    <property type="term" value="F:aminopeptidase activity"/>
    <property type="evidence" value="ECO:0007669"/>
    <property type="project" value="TreeGrafter"/>
</dbReference>
<dbReference type="InterPro" id="IPR052433">
    <property type="entry name" value="X-Pro_dipept-like"/>
</dbReference>
<dbReference type="PANTHER" id="PTHR43226">
    <property type="entry name" value="XAA-PRO AMINOPEPTIDASE 3"/>
    <property type="match status" value="1"/>
</dbReference>